<reference evidence="4 5" key="1">
    <citation type="submission" date="2018-01" db="EMBL/GenBank/DDBJ databases">
        <title>Genomic Encyclopedia of Archaeal and Bacterial Type Strains, Phase II (KMG-II): from individual species to whole genera.</title>
        <authorList>
            <person name="Goeker M."/>
        </authorList>
    </citation>
    <scope>NUCLEOTIDE SEQUENCE [LARGE SCALE GENOMIC DNA]</scope>
    <source>
        <strain evidence="4 5">DSM 17023</strain>
    </source>
</reference>
<comment type="caution">
    <text evidence="4">The sequence shown here is derived from an EMBL/GenBank/DDBJ whole genome shotgun (WGS) entry which is preliminary data.</text>
</comment>
<dbReference type="RefSeq" id="WP_103223899.1">
    <property type="nucleotide sequence ID" value="NZ_PPCN01000008.1"/>
</dbReference>
<evidence type="ECO:0000256" key="2">
    <source>
        <dbReference type="RuleBase" id="RU003750"/>
    </source>
</evidence>
<dbReference type="PROSITE" id="PS00379">
    <property type="entry name" value="CDP_ALCOHOL_P_TRANSF"/>
    <property type="match status" value="1"/>
</dbReference>
<proteinExistence type="inferred from homology"/>
<dbReference type="EMBL" id="PPCN01000008">
    <property type="protein sequence ID" value="POF29861.1"/>
    <property type="molecule type" value="Genomic_DNA"/>
</dbReference>
<dbReference type="InterPro" id="IPR043130">
    <property type="entry name" value="CDP-OH_PTrfase_TM_dom"/>
</dbReference>
<evidence type="ECO:0000313" key="5">
    <source>
        <dbReference type="Proteomes" id="UP000236959"/>
    </source>
</evidence>
<feature type="transmembrane region" description="Helical" evidence="3">
    <location>
        <begin position="162"/>
        <end position="184"/>
    </location>
</feature>
<feature type="transmembrane region" description="Helical" evidence="3">
    <location>
        <begin position="33"/>
        <end position="55"/>
    </location>
</feature>
<dbReference type="GO" id="GO:0016020">
    <property type="term" value="C:membrane"/>
    <property type="evidence" value="ECO:0007669"/>
    <property type="project" value="InterPro"/>
</dbReference>
<feature type="transmembrane region" description="Helical" evidence="3">
    <location>
        <begin position="132"/>
        <end position="150"/>
    </location>
</feature>
<comment type="similarity">
    <text evidence="2">Belongs to the CDP-alcohol phosphatidyltransferase class-I family.</text>
</comment>
<evidence type="ECO:0000313" key="4">
    <source>
        <dbReference type="EMBL" id="POF29861.1"/>
    </source>
</evidence>
<keyword evidence="1 2" id="KW-0808">Transferase</keyword>
<accession>A0A2S3UQ77</accession>
<keyword evidence="3" id="KW-0472">Membrane</keyword>
<gene>
    <name evidence="4" type="ORF">CLV41_108287</name>
</gene>
<dbReference type="GO" id="GO:0008654">
    <property type="term" value="P:phospholipid biosynthetic process"/>
    <property type="evidence" value="ECO:0007669"/>
    <property type="project" value="InterPro"/>
</dbReference>
<dbReference type="Gene3D" id="1.20.120.1760">
    <property type="match status" value="1"/>
</dbReference>
<dbReference type="InterPro" id="IPR048254">
    <property type="entry name" value="CDP_ALCOHOL_P_TRANSF_CS"/>
</dbReference>
<sequence>MGSSFTNLPNALSLSRIPAAVIFLVVYSDEDLVRMALGLAVLAYAFLSDILDGYIARNYVGSTITGYFLDGLGDRAVYVAVLLTIVRIEPSQSALAWILIFREIAIYALRALDPDKQPTLKKLRSISIAQAVFIRLYFGGFFVATAVALVEGDDIPILNFYILLGIVSAIVGCAGVLAHTVILVRTSDGRR</sequence>
<dbReference type="AlphaFoldDB" id="A0A2S3UQ77"/>
<keyword evidence="5" id="KW-1185">Reference proteome</keyword>
<dbReference type="GO" id="GO:0016780">
    <property type="term" value="F:phosphotransferase activity, for other substituted phosphate groups"/>
    <property type="evidence" value="ECO:0007669"/>
    <property type="project" value="InterPro"/>
</dbReference>
<name>A0A2S3UQ77_9HYPH</name>
<evidence type="ECO:0000256" key="1">
    <source>
        <dbReference type="ARBA" id="ARBA00022679"/>
    </source>
</evidence>
<keyword evidence="3" id="KW-1133">Transmembrane helix</keyword>
<dbReference type="OrthoDB" id="9796672at2"/>
<dbReference type="InterPro" id="IPR000462">
    <property type="entry name" value="CDP-OH_P_trans"/>
</dbReference>
<dbReference type="Proteomes" id="UP000236959">
    <property type="component" value="Unassembled WGS sequence"/>
</dbReference>
<organism evidence="4 5">
    <name type="scientific">Roseibium marinum</name>
    <dbReference type="NCBI Taxonomy" id="281252"/>
    <lineage>
        <taxon>Bacteria</taxon>
        <taxon>Pseudomonadati</taxon>
        <taxon>Pseudomonadota</taxon>
        <taxon>Alphaproteobacteria</taxon>
        <taxon>Hyphomicrobiales</taxon>
        <taxon>Stappiaceae</taxon>
        <taxon>Roseibium</taxon>
    </lineage>
</organism>
<protein>
    <submittedName>
        <fullName evidence="4">Phosphatidylglycerophosphate synthase</fullName>
    </submittedName>
</protein>
<dbReference type="Pfam" id="PF01066">
    <property type="entry name" value="CDP-OH_P_transf"/>
    <property type="match status" value="1"/>
</dbReference>
<keyword evidence="3" id="KW-0812">Transmembrane</keyword>
<evidence type="ECO:0000256" key="3">
    <source>
        <dbReference type="SAM" id="Phobius"/>
    </source>
</evidence>